<dbReference type="OrthoDB" id="78296at2759"/>
<name>A0A4V1M3Z2_TREME</name>
<dbReference type="PANTHER" id="PTHR13275:SF4">
    <property type="entry name" value="VACUOLAR PROTEIN SORTING-ASSOCIATED PROTEIN 72 HOMOLOG"/>
    <property type="match status" value="1"/>
</dbReference>
<comment type="caution">
    <text evidence="4">The sequence shown here is derived from an EMBL/GenBank/DDBJ whole genome shotgun (WGS) entry which is preliminary data.</text>
</comment>
<dbReference type="Pfam" id="PF08265">
    <property type="entry name" value="YL1_C"/>
    <property type="match status" value="1"/>
</dbReference>
<dbReference type="STRING" id="5217.A0A4V1M3Z2"/>
<organism evidence="4 5">
    <name type="scientific">Tremella mesenterica</name>
    <name type="common">Jelly fungus</name>
    <dbReference type="NCBI Taxonomy" id="5217"/>
    <lineage>
        <taxon>Eukaryota</taxon>
        <taxon>Fungi</taxon>
        <taxon>Dikarya</taxon>
        <taxon>Basidiomycota</taxon>
        <taxon>Agaricomycotina</taxon>
        <taxon>Tremellomycetes</taxon>
        <taxon>Tremellales</taxon>
        <taxon>Tremellaceae</taxon>
        <taxon>Tremella</taxon>
    </lineage>
</organism>
<dbReference type="InParanoid" id="A0A4V1M3Z2"/>
<dbReference type="PANTHER" id="PTHR13275">
    <property type="entry name" value="YL-1 PROTEIN TRANSCRIPTION FACTOR-LIKE 1"/>
    <property type="match status" value="1"/>
</dbReference>
<dbReference type="SMART" id="SM00993">
    <property type="entry name" value="YL1_C"/>
    <property type="match status" value="1"/>
</dbReference>
<accession>A0A4V1M3Z2</accession>
<feature type="compositionally biased region" description="Basic residues" evidence="2">
    <location>
        <begin position="531"/>
        <end position="541"/>
    </location>
</feature>
<dbReference type="Pfam" id="PF05764">
    <property type="entry name" value="YL1"/>
    <property type="match status" value="1"/>
</dbReference>
<comment type="similarity">
    <text evidence="1">Belongs to the VPS72/YL1 family.</text>
</comment>
<sequence>MVETVTLGRAKRSTAGNLMRALLDKAHEEDDALLAELDDDEDFTPPQEARDVFLEDFADTDEEIEMDEEETERQLQREERRKAKGKNKAYNPLASNAKPKQIRFSDPDSEDVADSSFPKSSDEMKQGLLLSNGDSVIDTSTMAPSTLVLALRKQRREEKRMNRSEARRSTMRESTLRTEKEILQKEQEDQQKVHRKGRKALHEGGEVRGLRPMTQSELITAALEEEERNKEALRDWLKREEEKRELRRVGRKRVRGPRWTWVSRTVGKMVQVIEEGENRVMEEMGPVDEDTPMEDTQGSTNAGQVIGNAEEKRVRGENEAGPSEVPGENGVVRHMSDGESLEAEMGSRYMRNYIILSQIPGGLPAELKVILGDHVEWDQVKIIPSRNRPINRRLPICPFTGQTAKYKHPSTGIPYANVSAYKEIEALLAHRYIWDTAAGCWMGGEEDVFAEGVEDVEGWKEALHGGWIAGRKLPERPAVGEEVPEERGEVLGEGIHESGQVDNGSKGNKRRASTMETSEVLAGTENASKVTVKRAKSKGKK</sequence>
<feature type="compositionally biased region" description="Polar residues" evidence="2">
    <location>
        <begin position="294"/>
        <end position="303"/>
    </location>
</feature>
<feature type="compositionally biased region" description="Basic and acidic residues" evidence="2">
    <location>
        <begin position="309"/>
        <end position="318"/>
    </location>
</feature>
<reference evidence="4 5" key="1">
    <citation type="submission" date="2016-06" db="EMBL/GenBank/DDBJ databases">
        <title>Evolution of pathogenesis and genome organization in the Tremellales.</title>
        <authorList>
            <person name="Cuomo C."/>
            <person name="Litvintseva A."/>
            <person name="Heitman J."/>
            <person name="Chen Y."/>
            <person name="Sun S."/>
            <person name="Springer D."/>
            <person name="Dromer F."/>
            <person name="Young S."/>
            <person name="Zeng Q."/>
            <person name="Chapman S."/>
            <person name="Gujja S."/>
            <person name="Saif S."/>
            <person name="Birren B."/>
        </authorList>
    </citation>
    <scope>NUCLEOTIDE SEQUENCE [LARGE SCALE GENOMIC DNA]</scope>
    <source>
        <strain evidence="4 5">ATCC 28783</strain>
    </source>
</reference>
<feature type="region of interest" description="Disordered" evidence="2">
    <location>
        <begin position="289"/>
        <end position="332"/>
    </location>
</feature>
<protein>
    <recommendedName>
        <fullName evidence="3">Vps72/YL1 C-terminal domain-containing protein</fullName>
    </recommendedName>
</protein>
<dbReference type="InterPro" id="IPR046757">
    <property type="entry name" value="YL1_N"/>
</dbReference>
<feature type="region of interest" description="Disordered" evidence="2">
    <location>
        <begin position="35"/>
        <end position="123"/>
    </location>
</feature>
<evidence type="ECO:0000313" key="5">
    <source>
        <dbReference type="Proteomes" id="UP000289152"/>
    </source>
</evidence>
<dbReference type="EMBL" id="SDIL01000046">
    <property type="protein sequence ID" value="RXK38557.1"/>
    <property type="molecule type" value="Genomic_DNA"/>
</dbReference>
<evidence type="ECO:0000259" key="3">
    <source>
        <dbReference type="SMART" id="SM00993"/>
    </source>
</evidence>
<dbReference type="VEuPathDB" id="FungiDB:TREMEDRAFT_59761"/>
<dbReference type="Proteomes" id="UP000289152">
    <property type="component" value="Unassembled WGS sequence"/>
</dbReference>
<feature type="region of interest" description="Disordered" evidence="2">
    <location>
        <begin position="477"/>
        <end position="541"/>
    </location>
</feature>
<dbReference type="AlphaFoldDB" id="A0A4V1M3Z2"/>
<proteinExistence type="inferred from homology"/>
<evidence type="ECO:0000313" key="4">
    <source>
        <dbReference type="EMBL" id="RXK38557.1"/>
    </source>
</evidence>
<feature type="compositionally biased region" description="Basic and acidic residues" evidence="2">
    <location>
        <begin position="155"/>
        <end position="192"/>
    </location>
</feature>
<evidence type="ECO:0000256" key="1">
    <source>
        <dbReference type="ARBA" id="ARBA00006832"/>
    </source>
</evidence>
<feature type="domain" description="Vps72/YL1 C-terminal" evidence="3">
    <location>
        <begin position="395"/>
        <end position="424"/>
    </location>
</feature>
<gene>
    <name evidence="4" type="ORF">M231_04190</name>
</gene>
<feature type="compositionally biased region" description="Basic and acidic residues" evidence="2">
    <location>
        <begin position="72"/>
        <end position="81"/>
    </location>
</feature>
<evidence type="ECO:0000256" key="2">
    <source>
        <dbReference type="SAM" id="MobiDB-lite"/>
    </source>
</evidence>
<feature type="compositionally biased region" description="Basic and acidic residues" evidence="2">
    <location>
        <begin position="477"/>
        <end position="496"/>
    </location>
</feature>
<feature type="region of interest" description="Disordered" evidence="2">
    <location>
        <begin position="153"/>
        <end position="201"/>
    </location>
</feature>
<feature type="compositionally biased region" description="Acidic residues" evidence="2">
    <location>
        <begin position="54"/>
        <end position="71"/>
    </location>
</feature>
<dbReference type="GO" id="GO:0005634">
    <property type="term" value="C:nucleus"/>
    <property type="evidence" value="ECO:0007669"/>
    <property type="project" value="TreeGrafter"/>
</dbReference>
<dbReference type="InterPro" id="IPR013272">
    <property type="entry name" value="Vps72/YL1_C"/>
</dbReference>
<keyword evidence="5" id="KW-1185">Reference proteome</keyword>